<keyword evidence="3" id="KW-1185">Reference proteome</keyword>
<keyword evidence="1" id="KW-1133">Transmembrane helix</keyword>
<feature type="transmembrane region" description="Helical" evidence="1">
    <location>
        <begin position="54"/>
        <end position="75"/>
    </location>
</feature>
<dbReference type="Proteomes" id="UP000193228">
    <property type="component" value="Unassembled WGS sequence"/>
</dbReference>
<keyword evidence="1" id="KW-0472">Membrane</keyword>
<gene>
    <name evidence="2" type="ORF">SAMN06265784_10167</name>
</gene>
<dbReference type="OrthoDB" id="9102192at2"/>
<organism evidence="2 3">
    <name type="scientific">Paraburkholderia susongensis</name>
    <dbReference type="NCBI Taxonomy" id="1515439"/>
    <lineage>
        <taxon>Bacteria</taxon>
        <taxon>Pseudomonadati</taxon>
        <taxon>Pseudomonadota</taxon>
        <taxon>Betaproteobacteria</taxon>
        <taxon>Burkholderiales</taxon>
        <taxon>Burkholderiaceae</taxon>
        <taxon>Paraburkholderia</taxon>
    </lineage>
</organism>
<protein>
    <submittedName>
        <fullName evidence="2">Uncharacterized protein</fullName>
    </submittedName>
</protein>
<dbReference type="EMBL" id="FXAT01000001">
    <property type="protein sequence ID" value="SMG06266.1"/>
    <property type="molecule type" value="Genomic_DNA"/>
</dbReference>
<accession>A0A1X7HWB1</accession>
<sequence length="86" mass="10067">MATLARKAAKVLLFCGLYRLAIRYIHTYPIPMTLQQQQDLIVIAQEFGVADTELFYILAMMVIDLIVTIVAYSILMRIWRRYRAKK</sequence>
<proteinExistence type="predicted"/>
<evidence type="ECO:0000313" key="2">
    <source>
        <dbReference type="EMBL" id="SMG06266.1"/>
    </source>
</evidence>
<name>A0A1X7HWB1_9BURK</name>
<evidence type="ECO:0000313" key="3">
    <source>
        <dbReference type="Proteomes" id="UP000193228"/>
    </source>
</evidence>
<evidence type="ECO:0000256" key="1">
    <source>
        <dbReference type="SAM" id="Phobius"/>
    </source>
</evidence>
<dbReference type="RefSeq" id="WP_085480281.1">
    <property type="nucleotide sequence ID" value="NZ_FXAT01000001.1"/>
</dbReference>
<reference evidence="3" key="1">
    <citation type="submission" date="2017-04" db="EMBL/GenBank/DDBJ databases">
        <authorList>
            <person name="Varghese N."/>
            <person name="Submissions S."/>
        </authorList>
    </citation>
    <scope>NUCLEOTIDE SEQUENCE [LARGE SCALE GENOMIC DNA]</scope>
    <source>
        <strain evidence="3">LMG 29540</strain>
    </source>
</reference>
<dbReference type="AlphaFoldDB" id="A0A1X7HWB1"/>
<keyword evidence="1" id="KW-0812">Transmembrane</keyword>